<evidence type="ECO:0000313" key="2">
    <source>
        <dbReference type="Proteomes" id="UP001604277"/>
    </source>
</evidence>
<proteinExistence type="predicted"/>
<dbReference type="Proteomes" id="UP001604277">
    <property type="component" value="Unassembled WGS sequence"/>
</dbReference>
<name>A0ABD1X6B3_9LAMI</name>
<dbReference type="EMBL" id="JBFOLJ010000001">
    <property type="protein sequence ID" value="KAL2557499.1"/>
    <property type="molecule type" value="Genomic_DNA"/>
</dbReference>
<organism evidence="1 2">
    <name type="scientific">Forsythia ovata</name>
    <dbReference type="NCBI Taxonomy" id="205694"/>
    <lineage>
        <taxon>Eukaryota</taxon>
        <taxon>Viridiplantae</taxon>
        <taxon>Streptophyta</taxon>
        <taxon>Embryophyta</taxon>
        <taxon>Tracheophyta</taxon>
        <taxon>Spermatophyta</taxon>
        <taxon>Magnoliopsida</taxon>
        <taxon>eudicotyledons</taxon>
        <taxon>Gunneridae</taxon>
        <taxon>Pentapetalae</taxon>
        <taxon>asterids</taxon>
        <taxon>lamiids</taxon>
        <taxon>Lamiales</taxon>
        <taxon>Oleaceae</taxon>
        <taxon>Forsythieae</taxon>
        <taxon>Forsythia</taxon>
    </lineage>
</organism>
<evidence type="ECO:0000313" key="1">
    <source>
        <dbReference type="EMBL" id="KAL2557499.1"/>
    </source>
</evidence>
<protein>
    <submittedName>
        <fullName evidence="1">Uncharacterized protein</fullName>
    </submittedName>
</protein>
<gene>
    <name evidence="1" type="ORF">Fot_02238</name>
</gene>
<accession>A0ABD1X6B3</accession>
<dbReference type="AlphaFoldDB" id="A0ABD1X6B3"/>
<comment type="caution">
    <text evidence="1">The sequence shown here is derived from an EMBL/GenBank/DDBJ whole genome shotgun (WGS) entry which is preliminary data.</text>
</comment>
<reference evidence="2" key="1">
    <citation type="submission" date="2024-07" db="EMBL/GenBank/DDBJ databases">
        <title>Two chromosome-level genome assemblies of Korean endemic species Abeliophyllum distichum and Forsythia ovata (Oleaceae).</title>
        <authorList>
            <person name="Jang H."/>
        </authorList>
    </citation>
    <scope>NUCLEOTIDE SEQUENCE [LARGE SCALE GENOMIC DNA]</scope>
</reference>
<keyword evidence="2" id="KW-1185">Reference proteome</keyword>
<sequence>MKIKWMRFDIIKRALYFATLVSKSTVNRRKRKWKKEKLSEKIKLAMKKLNDIENDEIVEATIMNRCKIGMEYEILTSTGGIEAKTLRASVGTSQDQINGRVYDMSFNFPKCPAKCNGSIPCLLKEHSGCGSNTD</sequence>